<dbReference type="Proteomes" id="UP000306918">
    <property type="component" value="Unassembled WGS sequence"/>
</dbReference>
<name>A0A4S8HF69_9BACT</name>
<proteinExistence type="predicted"/>
<dbReference type="AlphaFoldDB" id="A0A4S8HF69"/>
<dbReference type="OrthoDB" id="680656at2"/>
<reference evidence="1 2" key="1">
    <citation type="submission" date="2019-04" db="EMBL/GenBank/DDBJ databases">
        <title>Niastella caeni sp. nov., isolated from activated sludge.</title>
        <authorList>
            <person name="Sheng M."/>
        </authorList>
    </citation>
    <scope>NUCLEOTIDE SEQUENCE [LARGE SCALE GENOMIC DNA]</scope>
    <source>
        <strain evidence="1 2">HX-2-15</strain>
    </source>
</reference>
<accession>A0A4S8HF69</accession>
<keyword evidence="2" id="KW-1185">Reference proteome</keyword>
<evidence type="ECO:0000313" key="2">
    <source>
        <dbReference type="Proteomes" id="UP000306918"/>
    </source>
</evidence>
<dbReference type="EMBL" id="STFF01000009">
    <property type="protein sequence ID" value="THU33563.1"/>
    <property type="molecule type" value="Genomic_DNA"/>
</dbReference>
<sequence length="1226" mass="136977">MKVKMACYLLLNVLLHLTTYGRQQQQKQQQQQDVTPVSPEAAALAKMVNYPVNLNTGVPDISIPLYTIETGGMALPVTLQYHAGGFNINEHSTRAGLGWSLSCDLQITRTVNGLDDFDYRGYLQNSDIKSHNPANNATYYPLGPANWQHAYRFSAGELDGMPDKYYYKLLNKSGSFYFRKNDAGTGYTIAPVPYDNIQITFANHVFTIIDTDGTTYIFGASGNTPDGSLAPVYRESSGTAFTTWKCRYVTNPTNTETISFTYQDKPTETFGSWNESIEYYTKPSAPSCLDAYVTQPQVEAAHPGSYSYEQLLIFYPFHRLSSPKYIENFPDKQPVFHLPYVQHDGNGNRVIQDKTFPITSGSNNSSGAAVHGIALSKIEFNGGSVEFTGTDRLTSIQVKSIDQSVLRSFAFYHSVTGNLIPGNRPTLYLDSLHAINNSGEAIERYYLLYKNKLPFGSILVGKDAWGFANAFTNYWGNEYDFTAPGSSIPNQQITHPFYFNCQTSDPNVTFSIGNTINTELVDQEGSQRGILKRIVYPTGGYADFDFESNKYKEPSTVNTMCIQMSGGLRIRAITYYDGKSLLPASQKHYRYGEFEDGLGLVVDAPPKTFDGTAFKYNAYSYQQDVAYVQSRAGINPACASGNDATPSCLSLEFKEVKTTYLPASAGNYTYPHGAPIYYTKVTEYNSDLGKETGKTVHTFYPPFHFTNNFPSKIYGTNIDYMRPDGLMGKQKLLEEYKFVNGRYALVHSKEFMYTKYSQPAQVKVIYSYNNTDVRIVSGSYSGMQEGLYNPDLGFAGNFTTGQYGIEVGTLLLSNETEKWVSEAGTLTQTVGYSYNSPYLQLSAIETTKSDGTTILRNLKHCNDFSSQPVYAQMLSRNMISQVIEEQEIGNTGSLTTSRTNYDVFHNSFIAPKSVEKSFGNGPFKTTVQYDLYDNKANLLQSTAQNGIVTSYIWGYNYKYVLAKIAGLGYAQATATIDVATLNTVTNEAQLRTTFNNLRTSHPSAFITSFTYKPLTGISSTSDPLGLTSYFQYDGAGRLSVVKDNNNQIVKTYRYNMMNRLSPAAGYLQPTLINDMESYNKTRPDNTKFIYNFTIPRGSAPYDQEGQNYVPDEKDGISEANVLIQLLGRFDPAKVSGLHLDLLKNGSLVYTKRFKASNDYTPIEFYIPHGEYQVNLRLDDNFQNVILNNHFYSPAGANQPENQFMINGPVTINFVPGITYSITSFDY</sequence>
<gene>
    <name evidence="1" type="ORF">FAM09_25795</name>
</gene>
<evidence type="ECO:0000313" key="1">
    <source>
        <dbReference type="EMBL" id="THU33563.1"/>
    </source>
</evidence>
<protein>
    <recommendedName>
        <fullName evidence="3">RHS repeat protein</fullName>
    </recommendedName>
</protein>
<evidence type="ECO:0008006" key="3">
    <source>
        <dbReference type="Google" id="ProtNLM"/>
    </source>
</evidence>
<organism evidence="1 2">
    <name type="scientific">Niastella caeni</name>
    <dbReference type="NCBI Taxonomy" id="2569763"/>
    <lineage>
        <taxon>Bacteria</taxon>
        <taxon>Pseudomonadati</taxon>
        <taxon>Bacteroidota</taxon>
        <taxon>Chitinophagia</taxon>
        <taxon>Chitinophagales</taxon>
        <taxon>Chitinophagaceae</taxon>
        <taxon>Niastella</taxon>
    </lineage>
</organism>
<dbReference type="RefSeq" id="WP_136580051.1">
    <property type="nucleotide sequence ID" value="NZ_STFF01000009.1"/>
</dbReference>
<comment type="caution">
    <text evidence="1">The sequence shown here is derived from an EMBL/GenBank/DDBJ whole genome shotgun (WGS) entry which is preliminary data.</text>
</comment>